<dbReference type="GO" id="GO:0016853">
    <property type="term" value="F:isomerase activity"/>
    <property type="evidence" value="ECO:0007669"/>
    <property type="project" value="UniProtKB-KW"/>
</dbReference>
<dbReference type="InterPro" id="IPR010872">
    <property type="entry name" value="MDMPI_C-term_domain"/>
</dbReference>
<dbReference type="Pfam" id="PF07398">
    <property type="entry name" value="MDMPI_C"/>
    <property type="match status" value="1"/>
</dbReference>
<keyword evidence="4" id="KW-0670">Pyruvate</keyword>
<feature type="domain" description="Mycothiol-dependent maleylpyruvate isomerase metal-binding" evidence="3">
    <location>
        <begin position="19"/>
        <end position="149"/>
    </location>
</feature>
<dbReference type="NCBIfam" id="TIGR03083">
    <property type="entry name" value="maleylpyruvate isomerase family mycothiol-dependent enzyme"/>
    <property type="match status" value="1"/>
</dbReference>
<accession>A0A3A9Z1S1</accession>
<dbReference type="Gene3D" id="1.20.120.450">
    <property type="entry name" value="dinb family like domain"/>
    <property type="match status" value="1"/>
</dbReference>
<name>A0A3A9Z1S1_9ACTN</name>
<evidence type="ECO:0000313" key="4">
    <source>
        <dbReference type="EMBL" id="RKN42392.1"/>
    </source>
</evidence>
<organism evidence="4 5">
    <name type="scientific">Streptomyces hoynatensis</name>
    <dbReference type="NCBI Taxonomy" id="1141874"/>
    <lineage>
        <taxon>Bacteria</taxon>
        <taxon>Bacillati</taxon>
        <taxon>Actinomycetota</taxon>
        <taxon>Actinomycetes</taxon>
        <taxon>Kitasatosporales</taxon>
        <taxon>Streptomycetaceae</taxon>
        <taxon>Streptomyces</taxon>
    </lineage>
</organism>
<comment type="caution">
    <text evidence="4">The sequence shown here is derived from an EMBL/GenBank/DDBJ whole genome shotgun (WGS) entry which is preliminary data.</text>
</comment>
<keyword evidence="5" id="KW-1185">Reference proteome</keyword>
<dbReference type="GO" id="GO:0046872">
    <property type="term" value="F:metal ion binding"/>
    <property type="evidence" value="ECO:0007669"/>
    <property type="project" value="InterPro"/>
</dbReference>
<dbReference type="InterPro" id="IPR036527">
    <property type="entry name" value="SCP2_sterol-bd_dom_sf"/>
</dbReference>
<dbReference type="InterPro" id="IPR034660">
    <property type="entry name" value="DinB/YfiT-like"/>
</dbReference>
<dbReference type="Pfam" id="PF11716">
    <property type="entry name" value="MDMPI_N"/>
    <property type="match status" value="1"/>
</dbReference>
<dbReference type="SUPFAM" id="SSF55718">
    <property type="entry name" value="SCP-like"/>
    <property type="match status" value="1"/>
</dbReference>
<dbReference type="Gene3D" id="3.30.1050.20">
    <property type="match status" value="1"/>
</dbReference>
<reference evidence="4 5" key="1">
    <citation type="journal article" date="2014" name="Int. J. Syst. Evol. Microbiol.">
        <title>Streptomyces hoynatensis sp. nov., isolated from deep marine sediment.</title>
        <authorList>
            <person name="Veyisoglu A."/>
            <person name="Sahin N."/>
        </authorList>
    </citation>
    <scope>NUCLEOTIDE SEQUENCE [LARGE SCALE GENOMIC DNA]</scope>
    <source>
        <strain evidence="4 5">KCTC 29097</strain>
    </source>
</reference>
<evidence type="ECO:0000259" key="3">
    <source>
        <dbReference type="Pfam" id="PF11716"/>
    </source>
</evidence>
<dbReference type="InterPro" id="IPR017517">
    <property type="entry name" value="Maleyloyr_isom"/>
</dbReference>
<dbReference type="OrthoDB" id="5118203at2"/>
<feature type="domain" description="MDMPI C-terminal" evidence="2">
    <location>
        <begin position="162"/>
        <end position="239"/>
    </location>
</feature>
<sequence length="240" mass="24740">MPEPTAEPTPSPAAELAGLRDATERLLAAVATLDDAAVGRPSRLPGWTRGHLLAHLAHHADAMVNVLEGRPMYPGEEARDAAIERDAGRPAAVHHAEIEASAARLAAAAAARSGADWAVPVTFRGGVRGVAADVPLRRWTEVELHHVDLDVGHGIADLSGAFLTPAPGYLAARFAGRGDVPPLLLRSEDGRSWRTGSTDPDAGPPRTVAGTPAALVGWLSGRTSGSGLTSAGPLPVLPPL</sequence>
<evidence type="ECO:0000256" key="1">
    <source>
        <dbReference type="SAM" id="MobiDB-lite"/>
    </source>
</evidence>
<evidence type="ECO:0000313" key="5">
    <source>
        <dbReference type="Proteomes" id="UP000272474"/>
    </source>
</evidence>
<dbReference type="Proteomes" id="UP000272474">
    <property type="component" value="Unassembled WGS sequence"/>
</dbReference>
<dbReference type="SUPFAM" id="SSF109854">
    <property type="entry name" value="DinB/YfiT-like putative metalloenzymes"/>
    <property type="match status" value="1"/>
</dbReference>
<gene>
    <name evidence="4" type="ORF">D7294_13330</name>
</gene>
<proteinExistence type="predicted"/>
<dbReference type="InterPro" id="IPR024344">
    <property type="entry name" value="MDMPI_metal-binding"/>
</dbReference>
<protein>
    <submittedName>
        <fullName evidence="4">Maleylpyruvate isomerase family mycothiol-dependent enzyme</fullName>
    </submittedName>
</protein>
<dbReference type="RefSeq" id="WP_120679102.1">
    <property type="nucleotide sequence ID" value="NZ_RBAL01000006.1"/>
</dbReference>
<dbReference type="AlphaFoldDB" id="A0A3A9Z1S1"/>
<feature type="region of interest" description="Disordered" evidence="1">
    <location>
        <begin position="186"/>
        <end position="210"/>
    </location>
</feature>
<dbReference type="EMBL" id="RBAL01000006">
    <property type="protein sequence ID" value="RKN42392.1"/>
    <property type="molecule type" value="Genomic_DNA"/>
</dbReference>
<keyword evidence="4" id="KW-0413">Isomerase</keyword>
<evidence type="ECO:0000259" key="2">
    <source>
        <dbReference type="Pfam" id="PF07398"/>
    </source>
</evidence>